<protein>
    <recommendedName>
        <fullName evidence="2">8-amino-7-oxononanoate synthase</fullName>
        <ecNumber evidence="2">2.3.1.47</ecNumber>
    </recommendedName>
</protein>
<dbReference type="PANTHER" id="PTHR13693">
    <property type="entry name" value="CLASS II AMINOTRANSFERASE/8-AMINO-7-OXONONANOATE SYNTHASE"/>
    <property type="match status" value="1"/>
</dbReference>
<proteinExistence type="predicted"/>
<name>A0A1M5DZX3_9ACTN</name>
<dbReference type="EC" id="2.3.1.47" evidence="2"/>
<keyword evidence="3" id="KW-0808">Transferase</keyword>
<dbReference type="RefSeq" id="WP_073418553.1">
    <property type="nucleotide sequence ID" value="NZ_FQVX01000001.1"/>
</dbReference>
<comment type="catalytic activity">
    <reaction evidence="4">
        <text>6-carboxyhexanoyl-[ACP] + L-alanine + H(+) = (8S)-8-amino-7-oxononanoate + holo-[ACP] + CO2</text>
        <dbReference type="Rhea" id="RHEA:42288"/>
        <dbReference type="Rhea" id="RHEA-COMP:9685"/>
        <dbReference type="Rhea" id="RHEA-COMP:9955"/>
        <dbReference type="ChEBI" id="CHEBI:15378"/>
        <dbReference type="ChEBI" id="CHEBI:16526"/>
        <dbReference type="ChEBI" id="CHEBI:57972"/>
        <dbReference type="ChEBI" id="CHEBI:64479"/>
        <dbReference type="ChEBI" id="CHEBI:78846"/>
        <dbReference type="ChEBI" id="CHEBI:149468"/>
        <dbReference type="EC" id="2.3.1.47"/>
    </reaction>
</comment>
<accession>A0A1M5DZX3</accession>
<dbReference type="AlphaFoldDB" id="A0A1M5DZX3"/>
<feature type="region of interest" description="Disordered" evidence="5">
    <location>
        <begin position="1"/>
        <end position="22"/>
    </location>
</feature>
<dbReference type="Pfam" id="PF00155">
    <property type="entry name" value="Aminotran_1_2"/>
    <property type="match status" value="1"/>
</dbReference>
<reference evidence="7 8" key="1">
    <citation type="submission" date="2016-11" db="EMBL/GenBank/DDBJ databases">
        <authorList>
            <person name="Jaros S."/>
            <person name="Januszkiewicz K."/>
            <person name="Wedrychowicz H."/>
        </authorList>
    </citation>
    <scope>NUCLEOTIDE SEQUENCE [LARGE SCALE GENOMIC DNA]</scope>
    <source>
        <strain evidence="7 8">DSM 45408</strain>
    </source>
</reference>
<evidence type="ECO:0000256" key="4">
    <source>
        <dbReference type="ARBA" id="ARBA00047715"/>
    </source>
</evidence>
<dbReference type="GO" id="GO:0030170">
    <property type="term" value="F:pyridoxal phosphate binding"/>
    <property type="evidence" value="ECO:0007669"/>
    <property type="project" value="InterPro"/>
</dbReference>
<dbReference type="PANTHER" id="PTHR13693:SF3">
    <property type="entry name" value="LD36009P"/>
    <property type="match status" value="1"/>
</dbReference>
<evidence type="ECO:0000256" key="1">
    <source>
        <dbReference type="ARBA" id="ARBA00001933"/>
    </source>
</evidence>
<sequence length="433" mass="44106">MHHAPTAGPRTGPDTGSGRRDAFAPLLQDPLAALFREHVREGSNTHGVPTAGAPEPVTVYDDGVPRVNLGSNNYLGLAGDERVVDAAVAAVRRYGTSTSGSRVLNGTTRLHLQLEEELADLYGVEAAVLTSSGVNANVALLSTACAPGDALLVDAHAHASVHAGAAASRGTVIRFTHNSTDSLARRLARLDPEAGAVVVVDGVYSMTGETAPLAAIADLCAHYGARLVVDEAHGLGVLGEHGLGAAEATGALDRVDGITLAFSKSLASVGGAVLTSRAVADGIRASAMPYVFSAANEPAGVGAALAALRILRAEPERRTRLQENGVKLRVELSVAGTPPLPGSGAVIAVPTGSEAATVAAWRAAYEAGVYCNAVAYPAVPRGKGVLRLSVMATHTPEQLQAAAGSVAQAVLATRESTREAAGDDRRHGRLAVA</sequence>
<evidence type="ECO:0000313" key="8">
    <source>
        <dbReference type="Proteomes" id="UP000184471"/>
    </source>
</evidence>
<organism evidence="7 8">
    <name type="scientific">Geodermatophilus nigrescens</name>
    <dbReference type="NCBI Taxonomy" id="1070870"/>
    <lineage>
        <taxon>Bacteria</taxon>
        <taxon>Bacillati</taxon>
        <taxon>Actinomycetota</taxon>
        <taxon>Actinomycetes</taxon>
        <taxon>Geodermatophilales</taxon>
        <taxon>Geodermatophilaceae</taxon>
        <taxon>Geodermatophilus</taxon>
    </lineage>
</organism>
<dbReference type="GO" id="GO:0008710">
    <property type="term" value="F:8-amino-7-oxononanoate synthase activity"/>
    <property type="evidence" value="ECO:0007669"/>
    <property type="project" value="UniProtKB-EC"/>
</dbReference>
<dbReference type="Proteomes" id="UP000184471">
    <property type="component" value="Unassembled WGS sequence"/>
</dbReference>
<evidence type="ECO:0000256" key="3">
    <source>
        <dbReference type="ARBA" id="ARBA00022679"/>
    </source>
</evidence>
<dbReference type="InterPro" id="IPR015422">
    <property type="entry name" value="PyrdxlP-dep_Trfase_small"/>
</dbReference>
<gene>
    <name evidence="7" type="ORF">SAMN05444351_0596</name>
</gene>
<dbReference type="InterPro" id="IPR050087">
    <property type="entry name" value="AON_synthase_class-II"/>
</dbReference>
<comment type="cofactor">
    <cofactor evidence="1">
        <name>pyridoxal 5'-phosphate</name>
        <dbReference type="ChEBI" id="CHEBI:597326"/>
    </cofactor>
</comment>
<dbReference type="STRING" id="1070870.SAMN05444351_0596"/>
<feature type="domain" description="Aminotransferase class I/classII large" evidence="6">
    <location>
        <begin position="67"/>
        <end position="404"/>
    </location>
</feature>
<keyword evidence="8" id="KW-1185">Reference proteome</keyword>
<dbReference type="InterPro" id="IPR004839">
    <property type="entry name" value="Aminotransferase_I/II_large"/>
</dbReference>
<dbReference type="Gene3D" id="3.40.640.10">
    <property type="entry name" value="Type I PLP-dependent aspartate aminotransferase-like (Major domain)"/>
    <property type="match status" value="1"/>
</dbReference>
<evidence type="ECO:0000313" key="7">
    <source>
        <dbReference type="EMBL" id="SHF72490.1"/>
    </source>
</evidence>
<evidence type="ECO:0000256" key="5">
    <source>
        <dbReference type="SAM" id="MobiDB-lite"/>
    </source>
</evidence>
<dbReference type="InterPro" id="IPR015424">
    <property type="entry name" value="PyrdxlP-dep_Trfase"/>
</dbReference>
<dbReference type="Gene3D" id="3.90.1150.10">
    <property type="entry name" value="Aspartate Aminotransferase, domain 1"/>
    <property type="match status" value="1"/>
</dbReference>
<dbReference type="SUPFAM" id="SSF53383">
    <property type="entry name" value="PLP-dependent transferases"/>
    <property type="match status" value="1"/>
</dbReference>
<dbReference type="InterPro" id="IPR015421">
    <property type="entry name" value="PyrdxlP-dep_Trfase_major"/>
</dbReference>
<evidence type="ECO:0000259" key="6">
    <source>
        <dbReference type="Pfam" id="PF00155"/>
    </source>
</evidence>
<dbReference type="EMBL" id="FQVX01000001">
    <property type="protein sequence ID" value="SHF72490.1"/>
    <property type="molecule type" value="Genomic_DNA"/>
</dbReference>
<evidence type="ECO:0000256" key="2">
    <source>
        <dbReference type="ARBA" id="ARBA00013187"/>
    </source>
</evidence>